<dbReference type="OrthoDB" id="6372697at2759"/>
<sequence length="424" mass="45156">MGKRSLILLCVSVSVVLSRPSGQAVPEVNTQRQDVVRAEDDPFILALPVKHKDAHAPGTANQIEPSDAVSDKRPDELTGDDLIISVDPEVSQRAADDATVSQAVADGQGVSENEETTGTQGEGNSSPSQVDDVEFSETEHAIEEVGHSAAEENEQGTLTENAAQQPEGVTAEENVAQETGNDQASGDHQEGGSEKSLDQATIGEQNAADIVFVEKVPGAQDIPAELIISAVETSNIATLLEEEQEPAEIAAVEEEISEPTAAEQNIAESSNVETQETVIAETAAEEGSDVAQNDAESAAAEETAAVAEQTPAEATAKANSAVKEPNTAEVATELEQHEEQQNVEKRTPEHEPAEEPQAEQDLAETEVSEQSQAEDQRSQAKNAEEAEQKNAETNEEQQTQEAESQNAEEERAQEPKSEQQTEEQ</sequence>
<feature type="compositionally biased region" description="Basic and acidic residues" evidence="1">
    <location>
        <begin position="408"/>
        <end position="424"/>
    </location>
</feature>
<evidence type="ECO:0000313" key="4">
    <source>
        <dbReference type="Proteomes" id="UP000283509"/>
    </source>
</evidence>
<feature type="region of interest" description="Disordered" evidence="1">
    <location>
        <begin position="50"/>
        <end position="202"/>
    </location>
</feature>
<feature type="compositionally biased region" description="Low complexity" evidence="1">
    <location>
        <begin position="396"/>
        <end position="405"/>
    </location>
</feature>
<evidence type="ECO:0000313" key="3">
    <source>
        <dbReference type="EMBL" id="ROT75384.1"/>
    </source>
</evidence>
<comment type="caution">
    <text evidence="3">The sequence shown here is derived from an EMBL/GenBank/DDBJ whole genome shotgun (WGS) entry which is preliminary data.</text>
</comment>
<reference evidence="3 4" key="2">
    <citation type="submission" date="2019-01" db="EMBL/GenBank/DDBJ databases">
        <title>The decoding of complex shrimp genome reveals the adaptation for benthos swimmer, frequently molting mechanism and breeding impact on genome.</title>
        <authorList>
            <person name="Sun Y."/>
            <person name="Gao Y."/>
            <person name="Yu Y."/>
        </authorList>
    </citation>
    <scope>NUCLEOTIDE SEQUENCE [LARGE SCALE GENOMIC DNA]</scope>
    <source>
        <tissue evidence="3">Muscle</tissue>
    </source>
</reference>
<evidence type="ECO:0000256" key="1">
    <source>
        <dbReference type="SAM" id="MobiDB-lite"/>
    </source>
</evidence>
<feature type="compositionally biased region" description="Low complexity" evidence="1">
    <location>
        <begin position="295"/>
        <end position="316"/>
    </location>
</feature>
<feature type="compositionally biased region" description="Polar residues" evidence="1">
    <location>
        <begin position="155"/>
        <end position="164"/>
    </location>
</feature>
<feature type="compositionally biased region" description="Basic and acidic residues" evidence="1">
    <location>
        <begin position="334"/>
        <end position="353"/>
    </location>
</feature>
<feature type="compositionally biased region" description="Low complexity" evidence="1">
    <location>
        <begin position="116"/>
        <end position="126"/>
    </location>
</feature>
<feature type="signal peptide" evidence="2">
    <location>
        <begin position="1"/>
        <end position="18"/>
    </location>
</feature>
<dbReference type="AlphaFoldDB" id="A0A3R7QDP9"/>
<reference evidence="3 4" key="1">
    <citation type="submission" date="2018-04" db="EMBL/GenBank/DDBJ databases">
        <authorList>
            <person name="Zhang X."/>
            <person name="Yuan J."/>
            <person name="Li F."/>
            <person name="Xiang J."/>
        </authorList>
    </citation>
    <scope>NUCLEOTIDE SEQUENCE [LARGE SCALE GENOMIC DNA]</scope>
    <source>
        <tissue evidence="3">Muscle</tissue>
    </source>
</reference>
<feature type="compositionally biased region" description="Basic and acidic residues" evidence="1">
    <location>
        <begin position="185"/>
        <end position="197"/>
    </location>
</feature>
<accession>A0A3R7QDP9</accession>
<feature type="compositionally biased region" description="Basic and acidic residues" evidence="1">
    <location>
        <begin position="137"/>
        <end position="150"/>
    </location>
</feature>
<dbReference type="EMBL" id="QCYY01001778">
    <property type="protein sequence ID" value="ROT75384.1"/>
    <property type="molecule type" value="Genomic_DNA"/>
</dbReference>
<gene>
    <name evidence="3" type="ORF">C7M84_006077</name>
</gene>
<proteinExistence type="predicted"/>
<protein>
    <submittedName>
        <fullName evidence="3">Uncharacterized protein</fullName>
    </submittedName>
</protein>
<evidence type="ECO:0000256" key="2">
    <source>
        <dbReference type="SAM" id="SignalP"/>
    </source>
</evidence>
<organism evidence="3 4">
    <name type="scientific">Penaeus vannamei</name>
    <name type="common">Whiteleg shrimp</name>
    <name type="synonym">Litopenaeus vannamei</name>
    <dbReference type="NCBI Taxonomy" id="6689"/>
    <lineage>
        <taxon>Eukaryota</taxon>
        <taxon>Metazoa</taxon>
        <taxon>Ecdysozoa</taxon>
        <taxon>Arthropoda</taxon>
        <taxon>Crustacea</taxon>
        <taxon>Multicrustacea</taxon>
        <taxon>Malacostraca</taxon>
        <taxon>Eumalacostraca</taxon>
        <taxon>Eucarida</taxon>
        <taxon>Decapoda</taxon>
        <taxon>Dendrobranchiata</taxon>
        <taxon>Penaeoidea</taxon>
        <taxon>Penaeidae</taxon>
        <taxon>Penaeus</taxon>
    </lineage>
</organism>
<feature type="compositionally biased region" description="Basic and acidic residues" evidence="1">
    <location>
        <begin position="374"/>
        <end position="392"/>
    </location>
</feature>
<keyword evidence="2" id="KW-0732">Signal</keyword>
<name>A0A3R7QDP9_PENVA</name>
<feature type="compositionally biased region" description="Acidic residues" evidence="1">
    <location>
        <begin position="354"/>
        <end position="367"/>
    </location>
</feature>
<feature type="region of interest" description="Disordered" evidence="1">
    <location>
        <begin position="282"/>
        <end position="424"/>
    </location>
</feature>
<dbReference type="Proteomes" id="UP000283509">
    <property type="component" value="Unassembled WGS sequence"/>
</dbReference>
<keyword evidence="4" id="KW-1185">Reference proteome</keyword>
<feature type="chain" id="PRO_5018610832" evidence="2">
    <location>
        <begin position="19"/>
        <end position="424"/>
    </location>
</feature>